<dbReference type="STRING" id="452.Lspi_2532"/>
<feature type="transmembrane region" description="Helical" evidence="1">
    <location>
        <begin position="72"/>
        <end position="95"/>
    </location>
</feature>
<protein>
    <recommendedName>
        <fullName evidence="4">Transmembrane protein</fullName>
    </recommendedName>
</protein>
<evidence type="ECO:0000313" key="3">
    <source>
        <dbReference type="Proteomes" id="UP000054877"/>
    </source>
</evidence>
<reference evidence="2 3" key="1">
    <citation type="submission" date="2015-11" db="EMBL/GenBank/DDBJ databases">
        <title>Genomic analysis of 38 Legionella species identifies large and diverse effector repertoires.</title>
        <authorList>
            <person name="Burstein D."/>
            <person name="Amaro F."/>
            <person name="Zusman T."/>
            <person name="Lifshitz Z."/>
            <person name="Cohen O."/>
            <person name="Gilbert J.A."/>
            <person name="Pupko T."/>
            <person name="Shuman H.A."/>
            <person name="Segal G."/>
        </authorList>
    </citation>
    <scope>NUCLEOTIDE SEQUENCE [LARGE SCALE GENOMIC DNA]</scope>
    <source>
        <strain evidence="2 3">Mt.St.Helens-9</strain>
    </source>
</reference>
<accession>A0A0W0YZ38</accession>
<keyword evidence="3" id="KW-1185">Reference proteome</keyword>
<gene>
    <name evidence="2" type="ORF">Lspi_2532</name>
</gene>
<dbReference type="PATRIC" id="fig|452.5.peg.2801"/>
<keyword evidence="1" id="KW-0812">Transmembrane</keyword>
<dbReference type="RefSeq" id="WP_058484415.1">
    <property type="nucleotide sequence ID" value="NZ_CAAAII010000006.1"/>
</dbReference>
<dbReference type="AlphaFoldDB" id="A0A0W0YZ38"/>
<name>A0A0W0YZ38_LEGSP</name>
<proteinExistence type="predicted"/>
<comment type="caution">
    <text evidence="2">The sequence shown here is derived from an EMBL/GenBank/DDBJ whole genome shotgun (WGS) entry which is preliminary data.</text>
</comment>
<evidence type="ECO:0000256" key="1">
    <source>
        <dbReference type="SAM" id="Phobius"/>
    </source>
</evidence>
<keyword evidence="1" id="KW-0472">Membrane</keyword>
<dbReference type="OrthoDB" id="5657202at2"/>
<keyword evidence="1" id="KW-1133">Transmembrane helix</keyword>
<evidence type="ECO:0000313" key="2">
    <source>
        <dbReference type="EMBL" id="KTD61902.1"/>
    </source>
</evidence>
<evidence type="ECO:0008006" key="4">
    <source>
        <dbReference type="Google" id="ProtNLM"/>
    </source>
</evidence>
<feature type="transmembrane region" description="Helical" evidence="1">
    <location>
        <begin position="36"/>
        <end position="66"/>
    </location>
</feature>
<sequence length="118" mass="13498">MKIIEHIEGLVATRYSVIRDVLALIKLEARLARLSVFPLLLTLCFLMVILIMTWSLLMLLLGYVFMYFLNDTLLSIVGVLTVNILFFILSLSCLMSNLKKISFAKTREYFATKGQDQS</sequence>
<organism evidence="2 3">
    <name type="scientific">Legionella spiritensis</name>
    <dbReference type="NCBI Taxonomy" id="452"/>
    <lineage>
        <taxon>Bacteria</taxon>
        <taxon>Pseudomonadati</taxon>
        <taxon>Pseudomonadota</taxon>
        <taxon>Gammaproteobacteria</taxon>
        <taxon>Legionellales</taxon>
        <taxon>Legionellaceae</taxon>
        <taxon>Legionella</taxon>
    </lineage>
</organism>
<dbReference type="Proteomes" id="UP000054877">
    <property type="component" value="Unassembled WGS sequence"/>
</dbReference>
<dbReference type="EMBL" id="LNYX01000031">
    <property type="protein sequence ID" value="KTD61902.1"/>
    <property type="molecule type" value="Genomic_DNA"/>
</dbReference>